<evidence type="ECO:0000313" key="2">
    <source>
        <dbReference type="Proteomes" id="UP000008021"/>
    </source>
</evidence>
<dbReference type="AlphaFoldDB" id="A0A0E0ECJ0"/>
<evidence type="ECO:0000313" key="1">
    <source>
        <dbReference type="EnsemblPlants" id="OMERI07G14150.2"/>
    </source>
</evidence>
<dbReference type="Proteomes" id="UP000008021">
    <property type="component" value="Chromosome 7"/>
</dbReference>
<accession>A0A0E0ECJ0</accession>
<reference evidence="1" key="1">
    <citation type="submission" date="2015-04" db="UniProtKB">
        <authorList>
            <consortium name="EnsemblPlants"/>
        </authorList>
    </citation>
    <scope>IDENTIFICATION</scope>
</reference>
<name>A0A0E0ECJ0_9ORYZ</name>
<proteinExistence type="predicted"/>
<dbReference type="HOGENOM" id="CLU_2780164_0_0_1"/>
<dbReference type="Gramene" id="OMERI07G14150.2">
    <property type="protein sequence ID" value="OMERI07G14150.2"/>
    <property type="gene ID" value="OMERI07G14150"/>
</dbReference>
<organism evidence="1">
    <name type="scientific">Oryza meridionalis</name>
    <dbReference type="NCBI Taxonomy" id="40149"/>
    <lineage>
        <taxon>Eukaryota</taxon>
        <taxon>Viridiplantae</taxon>
        <taxon>Streptophyta</taxon>
        <taxon>Embryophyta</taxon>
        <taxon>Tracheophyta</taxon>
        <taxon>Spermatophyta</taxon>
        <taxon>Magnoliopsida</taxon>
        <taxon>Liliopsida</taxon>
        <taxon>Poales</taxon>
        <taxon>Poaceae</taxon>
        <taxon>BOP clade</taxon>
        <taxon>Oryzoideae</taxon>
        <taxon>Oryzeae</taxon>
        <taxon>Oryzinae</taxon>
        <taxon>Oryza</taxon>
    </lineage>
</organism>
<reference evidence="1" key="2">
    <citation type="submission" date="2018-05" db="EMBL/GenBank/DDBJ databases">
        <title>OmerRS3 (Oryza meridionalis Reference Sequence Version 3).</title>
        <authorList>
            <person name="Zhang J."/>
            <person name="Kudrna D."/>
            <person name="Lee S."/>
            <person name="Talag J."/>
            <person name="Welchert J."/>
            <person name="Wing R.A."/>
        </authorList>
    </citation>
    <scope>NUCLEOTIDE SEQUENCE [LARGE SCALE GENOMIC DNA]</scope>
    <source>
        <strain evidence="1">cv. OR44</strain>
    </source>
</reference>
<keyword evidence="2" id="KW-1185">Reference proteome</keyword>
<dbReference type="EnsemblPlants" id="OMERI07G14150.2">
    <property type="protein sequence ID" value="OMERI07G14150.2"/>
    <property type="gene ID" value="OMERI07G14150"/>
</dbReference>
<protein>
    <submittedName>
        <fullName evidence="1">Uncharacterized protein</fullName>
    </submittedName>
</protein>
<sequence length="69" mass="7630">MSKKKGGVPWEPGMPGQAFEQSSINIKTTKQATPAEIPATLLLLAAYNKQTFREEKKPQLAVSDRDNDQ</sequence>